<keyword evidence="3" id="KW-1185">Reference proteome</keyword>
<feature type="region of interest" description="Disordered" evidence="1">
    <location>
        <begin position="144"/>
        <end position="165"/>
    </location>
</feature>
<organism evidence="2 3">
    <name type="scientific">Pseudovirgaria hyperparasitica</name>
    <dbReference type="NCBI Taxonomy" id="470096"/>
    <lineage>
        <taxon>Eukaryota</taxon>
        <taxon>Fungi</taxon>
        <taxon>Dikarya</taxon>
        <taxon>Ascomycota</taxon>
        <taxon>Pezizomycotina</taxon>
        <taxon>Dothideomycetes</taxon>
        <taxon>Dothideomycetes incertae sedis</taxon>
        <taxon>Acrospermales</taxon>
        <taxon>Acrospermaceae</taxon>
        <taxon>Pseudovirgaria</taxon>
    </lineage>
</organism>
<protein>
    <submittedName>
        <fullName evidence="2">Uncharacterized protein</fullName>
    </submittedName>
</protein>
<accession>A0A6A6W9U8</accession>
<dbReference type="EMBL" id="ML996572">
    <property type="protein sequence ID" value="KAF2757871.1"/>
    <property type="molecule type" value="Genomic_DNA"/>
</dbReference>
<feature type="compositionally biased region" description="Polar residues" evidence="1">
    <location>
        <begin position="151"/>
        <end position="162"/>
    </location>
</feature>
<dbReference type="Proteomes" id="UP000799437">
    <property type="component" value="Unassembled WGS sequence"/>
</dbReference>
<gene>
    <name evidence="2" type="ORF">EJ05DRAFT_485955</name>
</gene>
<sequence length="279" mass="30530">MGCAGPVLCVVAEAAGEGADGDGWMPFNIRPAVKVVLFVLLQTPSTLSLYNEQSDRFDNSASLCVLAGQMADGRWLLANERASRKQMADCGEGTGTNHHVLRLASRLRCILYDVVVAVVFVVLVLSSIDIRSYADSLHQMKACPENKGQDNRISNGQANTGSKTEEAQLVETYDASPVQNEVVECKFSLDSTTTTAATTTTTTTMATTTTYTPLITEGTTGSFGVNRRLWLGRMRGFTSRDRLHFLGLPRLLHVLFMQARRNSMPFCGAFCQGCRKEWL</sequence>
<dbReference type="RefSeq" id="XP_033600322.1">
    <property type="nucleotide sequence ID" value="XM_033745494.1"/>
</dbReference>
<dbReference type="GeneID" id="54486548"/>
<evidence type="ECO:0000313" key="3">
    <source>
        <dbReference type="Proteomes" id="UP000799437"/>
    </source>
</evidence>
<evidence type="ECO:0000313" key="2">
    <source>
        <dbReference type="EMBL" id="KAF2757871.1"/>
    </source>
</evidence>
<dbReference type="AlphaFoldDB" id="A0A6A6W9U8"/>
<evidence type="ECO:0000256" key="1">
    <source>
        <dbReference type="SAM" id="MobiDB-lite"/>
    </source>
</evidence>
<proteinExistence type="predicted"/>
<name>A0A6A6W9U8_9PEZI</name>
<reference evidence="2" key="1">
    <citation type="journal article" date="2020" name="Stud. Mycol.">
        <title>101 Dothideomycetes genomes: a test case for predicting lifestyles and emergence of pathogens.</title>
        <authorList>
            <person name="Haridas S."/>
            <person name="Albert R."/>
            <person name="Binder M."/>
            <person name="Bloem J."/>
            <person name="Labutti K."/>
            <person name="Salamov A."/>
            <person name="Andreopoulos B."/>
            <person name="Baker S."/>
            <person name="Barry K."/>
            <person name="Bills G."/>
            <person name="Bluhm B."/>
            <person name="Cannon C."/>
            <person name="Castanera R."/>
            <person name="Culley D."/>
            <person name="Daum C."/>
            <person name="Ezra D."/>
            <person name="Gonzalez J."/>
            <person name="Henrissat B."/>
            <person name="Kuo A."/>
            <person name="Liang C."/>
            <person name="Lipzen A."/>
            <person name="Lutzoni F."/>
            <person name="Magnuson J."/>
            <person name="Mondo S."/>
            <person name="Nolan M."/>
            <person name="Ohm R."/>
            <person name="Pangilinan J."/>
            <person name="Park H.-J."/>
            <person name="Ramirez L."/>
            <person name="Alfaro M."/>
            <person name="Sun H."/>
            <person name="Tritt A."/>
            <person name="Yoshinaga Y."/>
            <person name="Zwiers L.-H."/>
            <person name="Turgeon B."/>
            <person name="Goodwin S."/>
            <person name="Spatafora J."/>
            <person name="Crous P."/>
            <person name="Grigoriev I."/>
        </authorList>
    </citation>
    <scope>NUCLEOTIDE SEQUENCE</scope>
    <source>
        <strain evidence="2">CBS 121739</strain>
    </source>
</reference>